<accession>A0ABY6KTM7</accession>
<gene>
    <name evidence="1" type="ORF">LAZ67_7003012</name>
</gene>
<evidence type="ECO:0000313" key="2">
    <source>
        <dbReference type="Proteomes" id="UP001235939"/>
    </source>
</evidence>
<reference evidence="1 2" key="1">
    <citation type="submission" date="2022-01" db="EMBL/GenBank/DDBJ databases">
        <title>A chromosomal length assembly of Cordylochernes scorpioides.</title>
        <authorList>
            <person name="Zeh D."/>
            <person name="Zeh J."/>
        </authorList>
    </citation>
    <scope>NUCLEOTIDE SEQUENCE [LARGE SCALE GENOMIC DNA]</scope>
    <source>
        <strain evidence="1">IN4F17</strain>
        <tissue evidence="1">Whole Body</tissue>
    </source>
</reference>
<protein>
    <submittedName>
        <fullName evidence="1">DHRS7</fullName>
    </submittedName>
</protein>
<proteinExistence type="predicted"/>
<dbReference type="PANTHER" id="PTHR44269:SF1">
    <property type="entry name" value="DEHYDROGENASE_REDUCTASE SDR FAMILY MEMBER 7"/>
    <property type="match status" value="1"/>
</dbReference>
<dbReference type="InterPro" id="IPR002347">
    <property type="entry name" value="SDR_fam"/>
</dbReference>
<dbReference type="Pfam" id="PF00106">
    <property type="entry name" value="adh_short"/>
    <property type="match status" value="2"/>
</dbReference>
<name>A0ABY6KTM7_9ARAC</name>
<dbReference type="SUPFAM" id="SSF51735">
    <property type="entry name" value="NAD(P)-binding Rossmann-fold domains"/>
    <property type="match status" value="1"/>
</dbReference>
<dbReference type="Proteomes" id="UP001235939">
    <property type="component" value="Chromosome 07"/>
</dbReference>
<dbReference type="EMBL" id="CP092869">
    <property type="protein sequence ID" value="UYV70440.1"/>
    <property type="molecule type" value="Genomic_DNA"/>
</dbReference>
<sequence>MTTWPSWRRPNPSSTGSLRGQVVWITGASSGIGEYLAYELAKCGVKLALSGTNVENLEKVKQKCIGTTQLPLSKINHSSREECLLQKHFIVMETIFIDQIHTIECGPLGDSDVLLKPFDITDFDSFSSHVEAVINHFGKVDILVNNAGRSQRAGFETIDLPVDEAMFKTNVFGAIHLTRLMVPHFKKQGRGHVVVTSSLAGKMGQYRRMSRQLGGKMKAGERRMSTDRCSHLCAVAIANKLDEVWIAQNPVLILFYLSQYLPTIYRK</sequence>
<dbReference type="PRINTS" id="PR00081">
    <property type="entry name" value="GDHRDH"/>
</dbReference>
<dbReference type="InterPro" id="IPR036291">
    <property type="entry name" value="NAD(P)-bd_dom_sf"/>
</dbReference>
<dbReference type="Gene3D" id="3.40.50.720">
    <property type="entry name" value="NAD(P)-binding Rossmann-like Domain"/>
    <property type="match status" value="1"/>
</dbReference>
<organism evidence="1 2">
    <name type="scientific">Cordylochernes scorpioides</name>
    <dbReference type="NCBI Taxonomy" id="51811"/>
    <lineage>
        <taxon>Eukaryota</taxon>
        <taxon>Metazoa</taxon>
        <taxon>Ecdysozoa</taxon>
        <taxon>Arthropoda</taxon>
        <taxon>Chelicerata</taxon>
        <taxon>Arachnida</taxon>
        <taxon>Pseudoscorpiones</taxon>
        <taxon>Cheliferoidea</taxon>
        <taxon>Chernetidae</taxon>
        <taxon>Cordylochernes</taxon>
    </lineage>
</organism>
<keyword evidence="2" id="KW-1185">Reference proteome</keyword>
<dbReference type="InterPro" id="IPR053011">
    <property type="entry name" value="SDR_family_member_7"/>
</dbReference>
<evidence type="ECO:0000313" key="1">
    <source>
        <dbReference type="EMBL" id="UYV70440.1"/>
    </source>
</evidence>
<dbReference type="PANTHER" id="PTHR44269">
    <property type="entry name" value="DEHYDROGENASE/REDUCTASE SDR FAMILY MEMBER 7-RELATED"/>
    <property type="match status" value="1"/>
</dbReference>